<dbReference type="STRING" id="2903.R1F8Q7"/>
<dbReference type="EnsemblProtists" id="EOD29629">
    <property type="protein sequence ID" value="EOD29629"/>
    <property type="gene ID" value="EMIHUDRAFT_113663"/>
</dbReference>
<evidence type="ECO:0000313" key="4">
    <source>
        <dbReference type="Proteomes" id="UP000013827"/>
    </source>
</evidence>
<dbReference type="HOGENOM" id="CLU_678705_0_0_1"/>
<dbReference type="PaxDb" id="2903-EOD29629"/>
<dbReference type="KEGG" id="ehx:EMIHUDRAFT_113663"/>
<dbReference type="InterPro" id="IPR022742">
    <property type="entry name" value="Hydrolase_4"/>
</dbReference>
<reference evidence="4" key="1">
    <citation type="journal article" date="2013" name="Nature">
        <title>Pan genome of the phytoplankton Emiliania underpins its global distribution.</title>
        <authorList>
            <person name="Read B.A."/>
            <person name="Kegel J."/>
            <person name="Klute M.J."/>
            <person name="Kuo A."/>
            <person name="Lefebvre S.C."/>
            <person name="Maumus F."/>
            <person name="Mayer C."/>
            <person name="Miller J."/>
            <person name="Monier A."/>
            <person name="Salamov A."/>
            <person name="Young J."/>
            <person name="Aguilar M."/>
            <person name="Claverie J.M."/>
            <person name="Frickenhaus S."/>
            <person name="Gonzalez K."/>
            <person name="Herman E.K."/>
            <person name="Lin Y.C."/>
            <person name="Napier J."/>
            <person name="Ogata H."/>
            <person name="Sarno A.F."/>
            <person name="Shmutz J."/>
            <person name="Schroeder D."/>
            <person name="de Vargas C."/>
            <person name="Verret F."/>
            <person name="von Dassow P."/>
            <person name="Valentin K."/>
            <person name="Van de Peer Y."/>
            <person name="Wheeler G."/>
            <person name="Dacks J.B."/>
            <person name="Delwiche C.F."/>
            <person name="Dyhrman S.T."/>
            <person name="Glockner G."/>
            <person name="John U."/>
            <person name="Richards T."/>
            <person name="Worden A.Z."/>
            <person name="Zhang X."/>
            <person name="Grigoriev I.V."/>
            <person name="Allen A.E."/>
            <person name="Bidle K."/>
            <person name="Borodovsky M."/>
            <person name="Bowler C."/>
            <person name="Brownlee C."/>
            <person name="Cock J.M."/>
            <person name="Elias M."/>
            <person name="Gladyshev V.N."/>
            <person name="Groth M."/>
            <person name="Guda C."/>
            <person name="Hadaegh A."/>
            <person name="Iglesias-Rodriguez M.D."/>
            <person name="Jenkins J."/>
            <person name="Jones B.M."/>
            <person name="Lawson T."/>
            <person name="Leese F."/>
            <person name="Lindquist E."/>
            <person name="Lobanov A."/>
            <person name="Lomsadze A."/>
            <person name="Malik S.B."/>
            <person name="Marsh M.E."/>
            <person name="Mackinder L."/>
            <person name="Mock T."/>
            <person name="Mueller-Roeber B."/>
            <person name="Pagarete A."/>
            <person name="Parker M."/>
            <person name="Probert I."/>
            <person name="Quesneville H."/>
            <person name="Raines C."/>
            <person name="Rensing S.A."/>
            <person name="Riano-Pachon D.M."/>
            <person name="Richier S."/>
            <person name="Rokitta S."/>
            <person name="Shiraiwa Y."/>
            <person name="Soanes D.M."/>
            <person name="van der Giezen M."/>
            <person name="Wahlund T.M."/>
            <person name="Williams B."/>
            <person name="Wilson W."/>
            <person name="Wolfe G."/>
            <person name="Wurch L.L."/>
        </authorList>
    </citation>
    <scope>NUCLEOTIDE SEQUENCE</scope>
</reference>
<keyword evidence="4" id="KW-1185">Reference proteome</keyword>
<protein>
    <recommendedName>
        <fullName evidence="2">Serine aminopeptidase S33 domain-containing protein</fullName>
    </recommendedName>
</protein>
<dbReference type="SUPFAM" id="SSF53474">
    <property type="entry name" value="alpha/beta-Hydrolases"/>
    <property type="match status" value="1"/>
</dbReference>
<dbReference type="Pfam" id="PF12146">
    <property type="entry name" value="Hydrolase_4"/>
    <property type="match status" value="1"/>
</dbReference>
<dbReference type="InterPro" id="IPR051044">
    <property type="entry name" value="MAG_DAG_Lipase"/>
</dbReference>
<evidence type="ECO:0000256" key="1">
    <source>
        <dbReference type="SAM" id="MobiDB-lite"/>
    </source>
</evidence>
<dbReference type="Proteomes" id="UP000013827">
    <property type="component" value="Unassembled WGS sequence"/>
</dbReference>
<dbReference type="InterPro" id="IPR000073">
    <property type="entry name" value="AB_hydrolase_1"/>
</dbReference>
<feature type="domain" description="Serine aminopeptidase S33" evidence="2">
    <location>
        <begin position="123"/>
        <end position="356"/>
    </location>
</feature>
<dbReference type="InterPro" id="IPR029058">
    <property type="entry name" value="AB_hydrolase_fold"/>
</dbReference>
<dbReference type="RefSeq" id="XP_005782058.1">
    <property type="nucleotide sequence ID" value="XM_005782001.1"/>
</dbReference>
<dbReference type="PANTHER" id="PTHR11614">
    <property type="entry name" value="PHOSPHOLIPASE-RELATED"/>
    <property type="match status" value="1"/>
</dbReference>
<accession>A0A0D3K1J4</accession>
<dbReference type="PRINTS" id="PR00111">
    <property type="entry name" value="ABHYDROLASE"/>
</dbReference>
<reference evidence="3" key="2">
    <citation type="submission" date="2024-10" db="UniProtKB">
        <authorList>
            <consortium name="EnsemblProtists"/>
        </authorList>
    </citation>
    <scope>IDENTIFICATION</scope>
</reference>
<evidence type="ECO:0000313" key="3">
    <source>
        <dbReference type="EnsemblProtists" id="EOD29629"/>
    </source>
</evidence>
<name>A0A0D3K1J4_EMIH1</name>
<organism evidence="3 4">
    <name type="scientific">Emiliania huxleyi (strain CCMP1516)</name>
    <dbReference type="NCBI Taxonomy" id="280463"/>
    <lineage>
        <taxon>Eukaryota</taxon>
        <taxon>Haptista</taxon>
        <taxon>Haptophyta</taxon>
        <taxon>Prymnesiophyceae</taxon>
        <taxon>Isochrysidales</taxon>
        <taxon>Noelaerhabdaceae</taxon>
        <taxon>Emiliania</taxon>
    </lineage>
</organism>
<dbReference type="Gene3D" id="3.40.50.1820">
    <property type="entry name" value="alpha/beta hydrolase"/>
    <property type="match status" value="1"/>
</dbReference>
<feature type="region of interest" description="Disordered" evidence="1">
    <location>
        <begin position="61"/>
        <end position="89"/>
    </location>
</feature>
<dbReference type="GeneID" id="17274904"/>
<dbReference type="eggNOG" id="ENOG502S31B">
    <property type="taxonomic scope" value="Eukaryota"/>
</dbReference>
<dbReference type="OMA" id="HGICESA"/>
<proteinExistence type="predicted"/>
<dbReference type="AlphaFoldDB" id="A0A0D3K1J4"/>
<sequence length="406" mass="43443">MSAWMKRHSSRDTSPRVFEAVRKAADEAKRSATAVRDGISSSVEGISHGVRDSVEGLSHGFEHLGPFSPGPAPRNPAQFSRSVRSPGRDRIETISSTSSTFITAGGIELNVEEFVPPSGLGVATLIHYHGICESAETVAVQRVAHAACQAGWRCLVLEFEGHGLSSGQRAVLGSFSRVVAQAVEHVKWEQSEGMSCFALSGHSFGGAVALYVAEHFAPGPGLLGVALVSPAVGCNDSALPSTPVVGALRMVSHMTPGLASNSTPLEDPTHYAHPPNSTRNYAGHWPLATSRMLYDLTTDRVVRDLARRKFELQTGRSFTMGLSHPLLVVGASDDPLVPYSALEDIVKVATAPNTRLVPVDTREEGVSCNEPGPHKFGILFDDELGPEVAVEALRWLESIRTIRPHP</sequence>
<evidence type="ECO:0000259" key="2">
    <source>
        <dbReference type="Pfam" id="PF12146"/>
    </source>
</evidence>